<keyword evidence="2" id="KW-0378">Hydrolase</keyword>
<feature type="domain" description="Putative restriction endonuclease" evidence="1">
    <location>
        <begin position="24"/>
        <end position="166"/>
    </location>
</feature>
<gene>
    <name evidence="2" type="ORF">EDD80_1362</name>
</gene>
<dbReference type="CDD" id="cd06260">
    <property type="entry name" value="DUF820-like"/>
    <property type="match status" value="1"/>
</dbReference>
<dbReference type="InterPro" id="IPR008538">
    <property type="entry name" value="Uma2"/>
</dbReference>
<dbReference type="SUPFAM" id="SSF52980">
    <property type="entry name" value="Restriction endonuclease-like"/>
    <property type="match status" value="1"/>
</dbReference>
<keyword evidence="2" id="KW-0255">Endonuclease</keyword>
<comment type="caution">
    <text evidence="2">The sequence shown here is derived from an EMBL/GenBank/DDBJ whole genome shotgun (WGS) entry which is preliminary data.</text>
</comment>
<dbReference type="OrthoDB" id="9808428at2"/>
<dbReference type="Proteomes" id="UP000295807">
    <property type="component" value="Unassembled WGS sequence"/>
</dbReference>
<dbReference type="PANTHER" id="PTHR34107:SF4">
    <property type="entry name" value="SLL1222 PROTEIN"/>
    <property type="match status" value="1"/>
</dbReference>
<dbReference type="Gene3D" id="3.90.1570.10">
    <property type="entry name" value="tt1808, chain A"/>
    <property type="match status" value="1"/>
</dbReference>
<reference evidence="2 3" key="1">
    <citation type="submission" date="2019-03" db="EMBL/GenBank/DDBJ databases">
        <title>Genomic Encyclopedia of Type Strains, Phase IV (KMG-IV): sequencing the most valuable type-strain genomes for metagenomic binning, comparative biology and taxonomic classification.</title>
        <authorList>
            <person name="Goeker M."/>
        </authorList>
    </citation>
    <scope>NUCLEOTIDE SEQUENCE [LARGE SCALE GENOMIC DNA]</scope>
    <source>
        <strain evidence="2 3">DSM 21100</strain>
    </source>
</reference>
<accession>A0A4R3KIL8</accession>
<evidence type="ECO:0000259" key="1">
    <source>
        <dbReference type="Pfam" id="PF05685"/>
    </source>
</evidence>
<dbReference type="InterPro" id="IPR012296">
    <property type="entry name" value="Nuclease_put_TT1808"/>
</dbReference>
<evidence type="ECO:0000313" key="3">
    <source>
        <dbReference type="Proteomes" id="UP000295807"/>
    </source>
</evidence>
<keyword evidence="2" id="KW-0540">Nuclease</keyword>
<dbReference type="GO" id="GO:0004519">
    <property type="term" value="F:endonuclease activity"/>
    <property type="evidence" value="ECO:0007669"/>
    <property type="project" value="UniProtKB-KW"/>
</dbReference>
<evidence type="ECO:0000313" key="2">
    <source>
        <dbReference type="EMBL" id="TCS83457.1"/>
    </source>
</evidence>
<sequence>MHHLKAQKKIFSGRPRKFPVSPLELFKSLPEGARAQLIDDVIVMEPAPTYAHQDALGTIFLSMANFVQARHLGKILFAPFDVYLDSKNVFQPDIFFVFAEHQHLISTSGLYGAPDLVVEALSPSTCQYDRGNKKNAYEKAGVREYWTINPDTSEVRGYRLVNGIFEALPSAHGLICSPLMGGEFRWIFRQC</sequence>
<dbReference type="AlphaFoldDB" id="A0A4R3KIL8"/>
<organism evidence="2 3">
    <name type="scientific">Anseongella ginsenosidimutans</name>
    <dbReference type="NCBI Taxonomy" id="496056"/>
    <lineage>
        <taxon>Bacteria</taxon>
        <taxon>Pseudomonadati</taxon>
        <taxon>Bacteroidota</taxon>
        <taxon>Sphingobacteriia</taxon>
        <taxon>Sphingobacteriales</taxon>
        <taxon>Sphingobacteriaceae</taxon>
        <taxon>Anseongella</taxon>
    </lineage>
</organism>
<dbReference type="EMBL" id="SMAD01000036">
    <property type="protein sequence ID" value="TCS83457.1"/>
    <property type="molecule type" value="Genomic_DNA"/>
</dbReference>
<keyword evidence="3" id="KW-1185">Reference proteome</keyword>
<dbReference type="Pfam" id="PF05685">
    <property type="entry name" value="Uma2"/>
    <property type="match status" value="1"/>
</dbReference>
<proteinExistence type="predicted"/>
<dbReference type="RefSeq" id="WP_132130819.1">
    <property type="nucleotide sequence ID" value="NZ_CP042432.1"/>
</dbReference>
<dbReference type="InterPro" id="IPR011335">
    <property type="entry name" value="Restrct_endonuc-II-like"/>
</dbReference>
<dbReference type="PANTHER" id="PTHR34107">
    <property type="entry name" value="SLL0198 PROTEIN-RELATED"/>
    <property type="match status" value="1"/>
</dbReference>
<protein>
    <submittedName>
        <fullName evidence="2">Putative restriction endonuclease</fullName>
    </submittedName>
</protein>
<name>A0A4R3KIL8_9SPHI</name>